<feature type="region of interest" description="Disordered" evidence="1">
    <location>
        <begin position="133"/>
        <end position="235"/>
    </location>
</feature>
<keyword evidence="3" id="KW-1185">Reference proteome</keyword>
<feature type="region of interest" description="Disordered" evidence="1">
    <location>
        <begin position="1"/>
        <end position="109"/>
    </location>
</feature>
<dbReference type="EMBL" id="JACEIK010003341">
    <property type="protein sequence ID" value="MCD9641359.1"/>
    <property type="molecule type" value="Genomic_DNA"/>
</dbReference>
<feature type="compositionally biased region" description="Basic and acidic residues" evidence="1">
    <location>
        <begin position="192"/>
        <end position="204"/>
    </location>
</feature>
<feature type="compositionally biased region" description="Polar residues" evidence="1">
    <location>
        <begin position="225"/>
        <end position="235"/>
    </location>
</feature>
<comment type="caution">
    <text evidence="2">The sequence shown here is derived from an EMBL/GenBank/DDBJ whole genome shotgun (WGS) entry which is preliminary data.</text>
</comment>
<feature type="compositionally biased region" description="Basic and acidic residues" evidence="1">
    <location>
        <begin position="47"/>
        <end position="75"/>
    </location>
</feature>
<evidence type="ECO:0000256" key="1">
    <source>
        <dbReference type="SAM" id="MobiDB-lite"/>
    </source>
</evidence>
<proteinExistence type="predicted"/>
<feature type="compositionally biased region" description="Basic and acidic residues" evidence="1">
    <location>
        <begin position="1"/>
        <end position="39"/>
    </location>
</feature>
<gene>
    <name evidence="2" type="ORF">HAX54_027524</name>
</gene>
<accession>A0ABS8V3S8</accession>
<feature type="compositionally biased region" description="Basic and acidic residues" evidence="1">
    <location>
        <begin position="93"/>
        <end position="109"/>
    </location>
</feature>
<name>A0ABS8V3S8_DATST</name>
<dbReference type="Proteomes" id="UP000823775">
    <property type="component" value="Unassembled WGS sequence"/>
</dbReference>
<evidence type="ECO:0000313" key="3">
    <source>
        <dbReference type="Proteomes" id="UP000823775"/>
    </source>
</evidence>
<organism evidence="2 3">
    <name type="scientific">Datura stramonium</name>
    <name type="common">Jimsonweed</name>
    <name type="synonym">Common thornapple</name>
    <dbReference type="NCBI Taxonomy" id="4076"/>
    <lineage>
        <taxon>Eukaryota</taxon>
        <taxon>Viridiplantae</taxon>
        <taxon>Streptophyta</taxon>
        <taxon>Embryophyta</taxon>
        <taxon>Tracheophyta</taxon>
        <taxon>Spermatophyta</taxon>
        <taxon>Magnoliopsida</taxon>
        <taxon>eudicotyledons</taxon>
        <taxon>Gunneridae</taxon>
        <taxon>Pentapetalae</taxon>
        <taxon>asterids</taxon>
        <taxon>lamiids</taxon>
        <taxon>Solanales</taxon>
        <taxon>Solanaceae</taxon>
        <taxon>Solanoideae</taxon>
        <taxon>Datureae</taxon>
        <taxon>Datura</taxon>
    </lineage>
</organism>
<reference evidence="2 3" key="1">
    <citation type="journal article" date="2021" name="BMC Genomics">
        <title>Datura genome reveals duplications of psychoactive alkaloid biosynthetic genes and high mutation rate following tissue culture.</title>
        <authorList>
            <person name="Rajewski A."/>
            <person name="Carter-House D."/>
            <person name="Stajich J."/>
            <person name="Litt A."/>
        </authorList>
    </citation>
    <scope>NUCLEOTIDE SEQUENCE [LARGE SCALE GENOMIC DNA]</scope>
    <source>
        <strain evidence="2">AR-01</strain>
    </source>
</reference>
<sequence length="235" mass="26304">MEEKEGLEKKENTVEDEMVEGKEEQGAKEVDTEHKKEEEMSGGEASQRQKHEASNDTRVIEDGGKMAEDGIHETTAEDEIEDKEKNEMAVNKENAEHKKEEELSDREVSERIIEASYDTQVEDGGKMAENGAEVREKQGYGENLESQIDEDISADDMKYDIPDKVTPERNVAGGETYNIQDPAFVGETSGFRGEHKSLEEDKSKNRAGLVMDNGKINQPERAHTPQHQSSATISC</sequence>
<protein>
    <submittedName>
        <fullName evidence="2">Uncharacterized protein</fullName>
    </submittedName>
</protein>
<evidence type="ECO:0000313" key="2">
    <source>
        <dbReference type="EMBL" id="MCD9641359.1"/>
    </source>
</evidence>
<feature type="compositionally biased region" description="Basic and acidic residues" evidence="1">
    <location>
        <begin position="155"/>
        <end position="167"/>
    </location>
</feature>